<dbReference type="PANTHER" id="PTHR30290">
    <property type="entry name" value="PERIPLASMIC BINDING COMPONENT OF ABC TRANSPORTER"/>
    <property type="match status" value="1"/>
</dbReference>
<evidence type="ECO:0000256" key="1">
    <source>
        <dbReference type="ARBA" id="ARBA00022729"/>
    </source>
</evidence>
<dbReference type="CDD" id="cd08497">
    <property type="entry name" value="MbnE-like"/>
    <property type="match status" value="1"/>
</dbReference>
<dbReference type="GO" id="GO:1904680">
    <property type="term" value="F:peptide transmembrane transporter activity"/>
    <property type="evidence" value="ECO:0007669"/>
    <property type="project" value="TreeGrafter"/>
</dbReference>
<dbReference type="GO" id="GO:0015833">
    <property type="term" value="P:peptide transport"/>
    <property type="evidence" value="ECO:0007669"/>
    <property type="project" value="TreeGrafter"/>
</dbReference>
<accession>A0A520RXW0</accession>
<keyword evidence="1 2" id="KW-0732">Signal</keyword>
<dbReference type="Proteomes" id="UP000316199">
    <property type="component" value="Unassembled WGS sequence"/>
</dbReference>
<dbReference type="InterPro" id="IPR030678">
    <property type="entry name" value="Peptide/Ni-bd"/>
</dbReference>
<evidence type="ECO:0000259" key="3">
    <source>
        <dbReference type="Pfam" id="PF00496"/>
    </source>
</evidence>
<dbReference type="AlphaFoldDB" id="A0A520RXW0"/>
<feature type="chain" id="PRO_5022092001" evidence="2">
    <location>
        <begin position="21"/>
        <end position="611"/>
    </location>
</feature>
<dbReference type="PIRSF" id="PIRSF002741">
    <property type="entry name" value="MppA"/>
    <property type="match status" value="1"/>
</dbReference>
<proteinExistence type="predicted"/>
<evidence type="ECO:0000313" key="5">
    <source>
        <dbReference type="Proteomes" id="UP000316199"/>
    </source>
</evidence>
<dbReference type="Pfam" id="PF00496">
    <property type="entry name" value="SBP_bac_5"/>
    <property type="match status" value="1"/>
</dbReference>
<dbReference type="InterPro" id="IPR000914">
    <property type="entry name" value="SBP_5_dom"/>
</dbReference>
<organism evidence="4 5">
    <name type="scientific">OM182 bacterium</name>
    <dbReference type="NCBI Taxonomy" id="2510334"/>
    <lineage>
        <taxon>Bacteria</taxon>
        <taxon>Pseudomonadati</taxon>
        <taxon>Pseudomonadota</taxon>
        <taxon>Gammaproteobacteria</taxon>
        <taxon>OMG group</taxon>
        <taxon>OM182 clade</taxon>
    </lineage>
</organism>
<dbReference type="Gene3D" id="3.10.105.10">
    <property type="entry name" value="Dipeptide-binding Protein, Domain 3"/>
    <property type="match status" value="1"/>
</dbReference>
<dbReference type="GO" id="GO:0042884">
    <property type="term" value="P:microcin transport"/>
    <property type="evidence" value="ECO:0007669"/>
    <property type="project" value="TreeGrafter"/>
</dbReference>
<dbReference type="Gene3D" id="3.40.190.10">
    <property type="entry name" value="Periplasmic binding protein-like II"/>
    <property type="match status" value="1"/>
</dbReference>
<evidence type="ECO:0000313" key="4">
    <source>
        <dbReference type="EMBL" id="RZO75070.1"/>
    </source>
</evidence>
<reference evidence="4 5" key="1">
    <citation type="submission" date="2019-02" db="EMBL/GenBank/DDBJ databases">
        <title>Prokaryotic population dynamics and viral predation in marine succession experiment using metagenomics: the confinement effect.</title>
        <authorList>
            <person name="Haro-Moreno J.M."/>
            <person name="Rodriguez-Valera F."/>
            <person name="Lopez-Perez M."/>
        </authorList>
    </citation>
    <scope>NUCLEOTIDE SEQUENCE [LARGE SCALE GENOMIC DNA]</scope>
    <source>
        <strain evidence="4">MED-G157</strain>
    </source>
</reference>
<gene>
    <name evidence="4" type="ORF">EVA68_07830</name>
</gene>
<dbReference type="SUPFAM" id="SSF53850">
    <property type="entry name" value="Periplasmic binding protein-like II"/>
    <property type="match status" value="1"/>
</dbReference>
<dbReference type="InterPro" id="IPR039424">
    <property type="entry name" value="SBP_5"/>
</dbReference>
<dbReference type="EMBL" id="SHAG01000049">
    <property type="protein sequence ID" value="RZO75070.1"/>
    <property type="molecule type" value="Genomic_DNA"/>
</dbReference>
<dbReference type="PANTHER" id="PTHR30290:SF64">
    <property type="entry name" value="ABC TRANSPORTER PERIPLASMIC BINDING PROTEIN"/>
    <property type="match status" value="1"/>
</dbReference>
<sequence length="611" mass="70038">MFKVILRLLAFLAAAQYCFADRPEYQHGISLLHDLKYPADFEHFEYVNSNAPKGGMLTLSTTIPNRNFSGAWGMGVTNAAGLERTIDKLLVRSADEQSGLYGLLADGVALSEDRKSLFVRLHKHARWHDGRPITTADIRFSYDAMMTSASSVYGKAYLDSWIESLEIVNSREFIIHHRMEFTHSNLLALTTFKVLPAHYYADKEDPFEPTLEVPIGNGPYQVAEYDRNYVLYNRVSDYWATELPVNRGRNNFDQIRYEIFSDATVARQGFRKGLFDLYVENDVRYWHTGTQPSHEELTPIIRDTRQVDRWIGQKLTLAVNLERTLFQDVRVREALTLAFDFEWQNRVLQRNSQRRAYSYFAGSEFAATGLPTEEEIELLLPYRSQIDPRVFSEPFNLPESTGRGINRGALEKARRLLAEAGWTLVNGQLENGEGKLFRIEIATNQTYAKRLLIPYTQSLKILGIEARIRLLDSALAVKYKRQRRFDLFLRGLDFSSPPTGSLRAYFGSESAKQEIGGNLSGIQNPVVDALIANAESSTRIKSAAIATRALDRVLMWGFYHIPLNMPDIERFMYREKFGRPRDSIASYEYLNDGQARVIDSWWIENSVYADN</sequence>
<comment type="caution">
    <text evidence="4">The sequence shown here is derived from an EMBL/GenBank/DDBJ whole genome shotgun (WGS) entry which is preliminary data.</text>
</comment>
<evidence type="ECO:0000256" key="2">
    <source>
        <dbReference type="SAM" id="SignalP"/>
    </source>
</evidence>
<dbReference type="GO" id="GO:0043190">
    <property type="term" value="C:ATP-binding cassette (ABC) transporter complex"/>
    <property type="evidence" value="ECO:0007669"/>
    <property type="project" value="InterPro"/>
</dbReference>
<name>A0A520RXW0_9GAMM</name>
<feature type="domain" description="Solute-binding protein family 5" evidence="3">
    <location>
        <begin position="101"/>
        <end position="510"/>
    </location>
</feature>
<protein>
    <submittedName>
        <fullName evidence="4">ABC transporter substrate-binding protein</fullName>
    </submittedName>
</protein>
<feature type="signal peptide" evidence="2">
    <location>
        <begin position="1"/>
        <end position="20"/>
    </location>
</feature>
<dbReference type="GO" id="GO:0030288">
    <property type="term" value="C:outer membrane-bounded periplasmic space"/>
    <property type="evidence" value="ECO:0007669"/>
    <property type="project" value="TreeGrafter"/>
</dbReference>